<proteinExistence type="predicted"/>
<keyword evidence="4" id="KW-1185">Reference proteome</keyword>
<gene>
    <name evidence="2" type="ORF">I592_04141</name>
    <name evidence="1" type="ORF">UKC_04092</name>
</gene>
<dbReference type="EMBL" id="AJDQ01000027">
    <property type="protein sequence ID" value="EOI52166.1"/>
    <property type="molecule type" value="Genomic_DNA"/>
</dbReference>
<accession>R2V308</accession>
<protein>
    <submittedName>
        <fullName evidence="1">Uncharacterized protein</fullName>
    </submittedName>
</protein>
<dbReference type="EMBL" id="ASWH01000005">
    <property type="protein sequence ID" value="EOW77165.1"/>
    <property type="molecule type" value="Genomic_DNA"/>
</dbReference>
<dbReference type="PATRIC" id="fig|1158614.3.peg.4074"/>
<dbReference type="RefSeq" id="WP_010782405.1">
    <property type="nucleotide sequence ID" value="NZ_ASWH01000005.1"/>
</dbReference>
<reference evidence="1 3" key="1">
    <citation type="submission" date="2013-02" db="EMBL/GenBank/DDBJ databases">
        <title>The Genome Sequence of Enterococcus gilvus ATCC BAA-350.</title>
        <authorList>
            <consortium name="The Broad Institute Genome Sequencing Platform"/>
            <consortium name="The Broad Institute Genome Sequencing Center for Infectious Disease"/>
            <person name="Earl A.M."/>
            <person name="Gilmore M.S."/>
            <person name="Lebreton F."/>
            <person name="Walker B."/>
            <person name="Young S.K."/>
            <person name="Zeng Q."/>
            <person name="Gargeya S."/>
            <person name="Fitzgerald M."/>
            <person name="Haas B."/>
            <person name="Abouelleil A."/>
            <person name="Alvarado L."/>
            <person name="Arachchi H.M."/>
            <person name="Berlin A.M."/>
            <person name="Chapman S.B."/>
            <person name="Dewar J."/>
            <person name="Goldberg J."/>
            <person name="Griggs A."/>
            <person name="Gujja S."/>
            <person name="Hansen M."/>
            <person name="Howarth C."/>
            <person name="Imamovic A."/>
            <person name="Larimer J."/>
            <person name="McCowan C."/>
            <person name="Murphy C."/>
            <person name="Neiman D."/>
            <person name="Pearson M."/>
            <person name="Priest M."/>
            <person name="Roberts A."/>
            <person name="Saif S."/>
            <person name="Shea T."/>
            <person name="Sisk P."/>
            <person name="Sykes S."/>
            <person name="Wortman J."/>
            <person name="Nusbaum C."/>
            <person name="Birren B."/>
        </authorList>
    </citation>
    <scope>NUCLEOTIDE SEQUENCE [LARGE SCALE GENOMIC DNA]</scope>
    <source>
        <strain evidence="1 3">ATCC BAA-350</strain>
    </source>
</reference>
<dbReference type="Proteomes" id="UP000013750">
    <property type="component" value="Unassembled WGS sequence"/>
</dbReference>
<evidence type="ECO:0000313" key="1">
    <source>
        <dbReference type="EMBL" id="EOI52166.1"/>
    </source>
</evidence>
<evidence type="ECO:0000313" key="2">
    <source>
        <dbReference type="EMBL" id="EOW77165.1"/>
    </source>
</evidence>
<dbReference type="eggNOG" id="ENOG5030TAA">
    <property type="taxonomic scope" value="Bacteria"/>
</dbReference>
<organism evidence="1 3">
    <name type="scientific">Enterococcus gilvus ATCC BAA-350</name>
    <dbReference type="NCBI Taxonomy" id="1158614"/>
    <lineage>
        <taxon>Bacteria</taxon>
        <taxon>Bacillati</taxon>
        <taxon>Bacillota</taxon>
        <taxon>Bacilli</taxon>
        <taxon>Lactobacillales</taxon>
        <taxon>Enterococcaceae</taxon>
        <taxon>Enterococcus</taxon>
    </lineage>
</organism>
<name>R2V308_9ENTE</name>
<dbReference type="AlphaFoldDB" id="R2V308"/>
<dbReference type="HOGENOM" id="CLU_207084_0_0_9"/>
<evidence type="ECO:0000313" key="4">
    <source>
        <dbReference type="Proteomes" id="UP000014160"/>
    </source>
</evidence>
<sequence>MTTDKKRKKYALTEETLVQLDYLIKQKQKKSKTKVYPCHVLEEVIHHAYEVEKAFGQ</sequence>
<comment type="caution">
    <text evidence="1">The sequence shown here is derived from an EMBL/GenBank/DDBJ whole genome shotgun (WGS) entry which is preliminary data.</text>
</comment>
<evidence type="ECO:0000313" key="3">
    <source>
        <dbReference type="Proteomes" id="UP000013750"/>
    </source>
</evidence>
<dbReference type="Proteomes" id="UP000014160">
    <property type="component" value="Unassembled WGS sequence"/>
</dbReference>
<reference evidence="2 4" key="2">
    <citation type="submission" date="2013-03" db="EMBL/GenBank/DDBJ databases">
        <title>The Genome Sequence of Enterococcus gilvus ATCC BAA-350 (PacBio/Illumina hybrid assembly).</title>
        <authorList>
            <consortium name="The Broad Institute Genomics Platform"/>
            <consortium name="The Broad Institute Genome Sequencing Center for Infectious Disease"/>
            <person name="Earl A."/>
            <person name="Russ C."/>
            <person name="Gilmore M."/>
            <person name="Surin D."/>
            <person name="Walker B."/>
            <person name="Young S."/>
            <person name="Zeng Q."/>
            <person name="Gargeya S."/>
            <person name="Fitzgerald M."/>
            <person name="Haas B."/>
            <person name="Abouelleil A."/>
            <person name="Allen A.W."/>
            <person name="Alvarado L."/>
            <person name="Arachchi H.M."/>
            <person name="Berlin A.M."/>
            <person name="Chapman S.B."/>
            <person name="Gainer-Dewar J."/>
            <person name="Goldberg J."/>
            <person name="Griggs A."/>
            <person name="Gujja S."/>
            <person name="Hansen M."/>
            <person name="Howarth C."/>
            <person name="Imamovic A."/>
            <person name="Ireland A."/>
            <person name="Larimer J."/>
            <person name="McCowan C."/>
            <person name="Murphy C."/>
            <person name="Pearson M."/>
            <person name="Poon T.W."/>
            <person name="Priest M."/>
            <person name="Roberts A."/>
            <person name="Saif S."/>
            <person name="Shea T."/>
            <person name="Sisk P."/>
            <person name="Sykes S."/>
            <person name="Wortman J."/>
            <person name="Nusbaum C."/>
            <person name="Birren B."/>
        </authorList>
    </citation>
    <scope>NUCLEOTIDE SEQUENCE [LARGE SCALE GENOMIC DNA]</scope>
    <source>
        <strain evidence="2 4">ATCC BAA-350</strain>
    </source>
</reference>